<evidence type="ECO:0000256" key="7">
    <source>
        <dbReference type="ARBA" id="ARBA00022801"/>
    </source>
</evidence>
<evidence type="ECO:0000256" key="6">
    <source>
        <dbReference type="ARBA" id="ARBA00022723"/>
    </source>
</evidence>
<evidence type="ECO:0000256" key="9">
    <source>
        <dbReference type="ARBA" id="ARBA00031044"/>
    </source>
</evidence>
<comment type="cofactor">
    <cofactor evidence="2">
        <name>Zn(2+)</name>
        <dbReference type="ChEBI" id="CHEBI:29105"/>
    </cofactor>
</comment>
<comment type="catalytic activity">
    <reaction evidence="1">
        <text>an S-(2-hydroxyacyl)glutathione + H2O = a 2-hydroxy carboxylate + glutathione + H(+)</text>
        <dbReference type="Rhea" id="RHEA:21864"/>
        <dbReference type="ChEBI" id="CHEBI:15377"/>
        <dbReference type="ChEBI" id="CHEBI:15378"/>
        <dbReference type="ChEBI" id="CHEBI:57925"/>
        <dbReference type="ChEBI" id="CHEBI:58896"/>
        <dbReference type="ChEBI" id="CHEBI:71261"/>
        <dbReference type="EC" id="3.1.2.6"/>
    </reaction>
</comment>
<dbReference type="SUPFAM" id="SSF56281">
    <property type="entry name" value="Metallo-hydrolase/oxidoreductase"/>
    <property type="match status" value="1"/>
</dbReference>
<dbReference type="OMA" id="NYIWLLQ"/>
<gene>
    <name evidence="11" type="ORF">Fcan01_05214</name>
</gene>
<dbReference type="InterPro" id="IPR036866">
    <property type="entry name" value="RibonucZ/Hydroxyglut_hydro"/>
</dbReference>
<evidence type="ECO:0000256" key="4">
    <source>
        <dbReference type="ARBA" id="ARBA00006759"/>
    </source>
</evidence>
<dbReference type="GO" id="GO:0031123">
    <property type="term" value="P:RNA 3'-end processing"/>
    <property type="evidence" value="ECO:0007669"/>
    <property type="project" value="UniProtKB-ARBA"/>
</dbReference>
<feature type="domain" description="Metallo-beta-lactamase" evidence="10">
    <location>
        <begin position="75"/>
        <end position="242"/>
    </location>
</feature>
<evidence type="ECO:0000313" key="11">
    <source>
        <dbReference type="EMBL" id="OXA59548.1"/>
    </source>
</evidence>
<name>A0A226EQT2_FOLCA</name>
<evidence type="ECO:0000313" key="12">
    <source>
        <dbReference type="Proteomes" id="UP000198287"/>
    </source>
</evidence>
<keyword evidence="6" id="KW-0479">Metal-binding</keyword>
<evidence type="ECO:0000256" key="2">
    <source>
        <dbReference type="ARBA" id="ARBA00001947"/>
    </source>
</evidence>
<dbReference type="HAMAP" id="MF_01374">
    <property type="entry name" value="Glyoxalase_2"/>
    <property type="match status" value="1"/>
</dbReference>
<dbReference type="InterPro" id="IPR001279">
    <property type="entry name" value="Metallo-B-lactamas"/>
</dbReference>
<reference evidence="11 12" key="1">
    <citation type="submission" date="2015-12" db="EMBL/GenBank/DDBJ databases">
        <title>The genome of Folsomia candida.</title>
        <authorList>
            <person name="Faddeeva A."/>
            <person name="Derks M.F."/>
            <person name="Anvar Y."/>
            <person name="Smit S."/>
            <person name="Van Straalen N."/>
            <person name="Roelofs D."/>
        </authorList>
    </citation>
    <scope>NUCLEOTIDE SEQUENCE [LARGE SCALE GENOMIC DNA]</scope>
    <source>
        <strain evidence="11 12">VU population</strain>
        <tissue evidence="11">Whole body</tissue>
    </source>
</reference>
<comment type="pathway">
    <text evidence="3">Secondary metabolite metabolism; methylglyoxal degradation; (R)-lactate from methylglyoxal: step 2/2.</text>
</comment>
<dbReference type="EMBL" id="LNIX01000002">
    <property type="protein sequence ID" value="OXA59548.1"/>
    <property type="molecule type" value="Genomic_DNA"/>
</dbReference>
<dbReference type="GO" id="GO:0004416">
    <property type="term" value="F:hydroxyacylglutathione hydrolase activity"/>
    <property type="evidence" value="ECO:0007669"/>
    <property type="project" value="UniProtKB-EC"/>
</dbReference>
<evidence type="ECO:0000256" key="3">
    <source>
        <dbReference type="ARBA" id="ARBA00004963"/>
    </source>
</evidence>
<sequence>MLLFQKSCTIVAKEASINFGHLQVLNKFKPISKNSVTFSNLRNYSFSKMDGDKHSKKKTLENANWKILVLPAAQDNLMYLIVDKGSKEAFAVDPLDPEYMLKEAKDQKATLTGILTTHHHADHAGGNKKLVELVASEGGKLAVYGGDDRIDALTNKVGQDDKITLGSLEFDCLFTPCHTSGHICYYLKTANPVVQKPAVFTGDTLFIAGCGRFFEGTAEQMHDALIEKLGNLPNETNVLCGHEYTIGNLKFALSVEPDNEYMQDKISWARDQRTELNVTVPSTIGEEKRINPFMRCIAPEVQKKLGISDPVTLLGKLREMKDNYKP</sequence>
<dbReference type="STRING" id="158441.A0A226EQT2"/>
<dbReference type="EC" id="3.1.2.6" evidence="5"/>
<evidence type="ECO:0000256" key="1">
    <source>
        <dbReference type="ARBA" id="ARBA00001623"/>
    </source>
</evidence>
<comment type="caution">
    <text evidence="11">The sequence shown here is derived from an EMBL/GenBank/DDBJ whole genome shotgun (WGS) entry which is preliminary data.</text>
</comment>
<keyword evidence="12" id="KW-1185">Reference proteome</keyword>
<dbReference type="InterPro" id="IPR017782">
    <property type="entry name" value="Hydroxyacylglutathione_Hdrlase"/>
</dbReference>
<dbReference type="Pfam" id="PF00753">
    <property type="entry name" value="Lactamase_B"/>
    <property type="match status" value="1"/>
</dbReference>
<dbReference type="NCBIfam" id="TIGR03413">
    <property type="entry name" value="GSH_gloB"/>
    <property type="match status" value="1"/>
</dbReference>
<dbReference type="FunFam" id="3.60.15.10:FF:000019">
    <property type="entry name" value="Hydroxyacylglutathione hydrolase, mitochondrial"/>
    <property type="match status" value="1"/>
</dbReference>
<dbReference type="InterPro" id="IPR035680">
    <property type="entry name" value="Clx_II_MBL"/>
</dbReference>
<dbReference type="Gene3D" id="3.60.15.10">
    <property type="entry name" value="Ribonuclease Z/Hydroxyacylglutathione hydrolase-like"/>
    <property type="match status" value="1"/>
</dbReference>
<proteinExistence type="inferred from homology"/>
<keyword evidence="8" id="KW-0862">Zinc</keyword>
<comment type="similarity">
    <text evidence="4">Belongs to the metallo-beta-lactamase superfamily. Glyoxalase II family.</text>
</comment>
<evidence type="ECO:0000259" key="10">
    <source>
        <dbReference type="SMART" id="SM00849"/>
    </source>
</evidence>
<dbReference type="PANTHER" id="PTHR11935:SF94">
    <property type="entry name" value="TENZING NORGAY, ISOFORM C"/>
    <property type="match status" value="1"/>
</dbReference>
<dbReference type="InterPro" id="IPR032282">
    <property type="entry name" value="HAGH_C"/>
</dbReference>
<keyword evidence="7 11" id="KW-0378">Hydrolase</keyword>
<dbReference type="GO" id="GO:0019243">
    <property type="term" value="P:methylglyoxal catabolic process to D-lactate via S-lactoyl-glutathione"/>
    <property type="evidence" value="ECO:0007669"/>
    <property type="project" value="InterPro"/>
</dbReference>
<dbReference type="AlphaFoldDB" id="A0A226EQT2"/>
<dbReference type="Pfam" id="PF16123">
    <property type="entry name" value="HAGH_C"/>
    <property type="match status" value="1"/>
</dbReference>
<dbReference type="SMART" id="SM00849">
    <property type="entry name" value="Lactamase_B"/>
    <property type="match status" value="1"/>
</dbReference>
<dbReference type="CDD" id="cd07723">
    <property type="entry name" value="hydroxyacylglutathione_hydrolase_MBL-fold"/>
    <property type="match status" value="1"/>
</dbReference>
<evidence type="ECO:0000256" key="5">
    <source>
        <dbReference type="ARBA" id="ARBA00011917"/>
    </source>
</evidence>
<evidence type="ECO:0000256" key="8">
    <source>
        <dbReference type="ARBA" id="ARBA00022833"/>
    </source>
</evidence>
<dbReference type="Proteomes" id="UP000198287">
    <property type="component" value="Unassembled WGS sequence"/>
</dbReference>
<dbReference type="PANTHER" id="PTHR11935">
    <property type="entry name" value="BETA LACTAMASE DOMAIN"/>
    <property type="match status" value="1"/>
</dbReference>
<protein>
    <recommendedName>
        <fullName evidence="5">hydroxyacylglutathione hydrolase</fullName>
        <ecNumber evidence="5">3.1.2.6</ecNumber>
    </recommendedName>
    <alternativeName>
        <fullName evidence="9">Glyoxalase II</fullName>
    </alternativeName>
</protein>
<dbReference type="OrthoDB" id="515692at2759"/>
<dbReference type="GO" id="GO:0046872">
    <property type="term" value="F:metal ion binding"/>
    <property type="evidence" value="ECO:0007669"/>
    <property type="project" value="UniProtKB-KW"/>
</dbReference>
<organism evidence="11 12">
    <name type="scientific">Folsomia candida</name>
    <name type="common">Springtail</name>
    <dbReference type="NCBI Taxonomy" id="158441"/>
    <lineage>
        <taxon>Eukaryota</taxon>
        <taxon>Metazoa</taxon>
        <taxon>Ecdysozoa</taxon>
        <taxon>Arthropoda</taxon>
        <taxon>Hexapoda</taxon>
        <taxon>Collembola</taxon>
        <taxon>Entomobryomorpha</taxon>
        <taxon>Isotomoidea</taxon>
        <taxon>Isotomidae</taxon>
        <taxon>Proisotominae</taxon>
        <taxon>Folsomia</taxon>
    </lineage>
</organism>
<accession>A0A226EQT2</accession>